<sequence>AEITFFDGSTMELEAGTEIEIISLDLSCDTGVTTITLTQTIGTTISRVTKLLDPASGYEVETPTGVAGVRGSILIVTVGGNGTTLLTNQQGDIFAIAQGVELQIPEGQTCIIIPGQPPELIPVNDPPLAEDDAAVTDEDNPVTVAAPGVLNNDSDPDVGDTLTVTAVNTSGTVGAVTTWDADGSFTYDPNGQFEYLQAGGSAADSFTYTVSDGNGGTDNATVIITINGVNDVPTGISLNNSSVAENQPSGTAVGNFSTTDPDTGDTFTYSLESDEDDD</sequence>
<feature type="region of interest" description="Disordered" evidence="1">
    <location>
        <begin position="244"/>
        <end position="278"/>
    </location>
</feature>
<gene>
    <name evidence="2" type="ORF">S01H1_28647</name>
</gene>
<dbReference type="AlphaFoldDB" id="X0TFG4"/>
<organism evidence="2">
    <name type="scientific">marine sediment metagenome</name>
    <dbReference type="NCBI Taxonomy" id="412755"/>
    <lineage>
        <taxon>unclassified sequences</taxon>
        <taxon>metagenomes</taxon>
        <taxon>ecological metagenomes</taxon>
    </lineage>
</organism>
<name>X0TFG4_9ZZZZ</name>
<dbReference type="CDD" id="cd11304">
    <property type="entry name" value="Cadherin_repeat"/>
    <property type="match status" value="1"/>
</dbReference>
<feature type="non-terminal residue" evidence="2">
    <location>
        <position position="278"/>
    </location>
</feature>
<comment type="caution">
    <text evidence="2">The sequence shown here is derived from an EMBL/GenBank/DDBJ whole genome shotgun (WGS) entry which is preliminary data.</text>
</comment>
<reference evidence="2" key="1">
    <citation type="journal article" date="2014" name="Front. Microbiol.">
        <title>High frequency of phylogenetically diverse reductive dehalogenase-homologous genes in deep subseafloor sedimentary metagenomes.</title>
        <authorList>
            <person name="Kawai M."/>
            <person name="Futagami T."/>
            <person name="Toyoda A."/>
            <person name="Takaki Y."/>
            <person name="Nishi S."/>
            <person name="Hori S."/>
            <person name="Arai W."/>
            <person name="Tsubouchi T."/>
            <person name="Morono Y."/>
            <person name="Uchiyama I."/>
            <person name="Ito T."/>
            <person name="Fujiyama A."/>
            <person name="Inagaki F."/>
            <person name="Takami H."/>
        </authorList>
    </citation>
    <scope>NUCLEOTIDE SEQUENCE</scope>
    <source>
        <strain evidence="2">Expedition CK06-06</strain>
    </source>
</reference>
<dbReference type="InterPro" id="IPR010221">
    <property type="entry name" value="VCBS_dom"/>
</dbReference>
<feature type="compositionally biased region" description="Polar residues" evidence="1">
    <location>
        <begin position="244"/>
        <end position="271"/>
    </location>
</feature>
<evidence type="ECO:0000256" key="1">
    <source>
        <dbReference type="SAM" id="MobiDB-lite"/>
    </source>
</evidence>
<accession>X0TFG4</accession>
<protein>
    <recommendedName>
        <fullName evidence="3">RapA2 cadherin-like domain-containing protein</fullName>
    </recommendedName>
</protein>
<feature type="non-terminal residue" evidence="2">
    <location>
        <position position="1"/>
    </location>
</feature>
<dbReference type="Gene3D" id="2.60.40.2810">
    <property type="match status" value="1"/>
</dbReference>
<evidence type="ECO:0008006" key="3">
    <source>
        <dbReference type="Google" id="ProtNLM"/>
    </source>
</evidence>
<proteinExistence type="predicted"/>
<dbReference type="NCBIfam" id="TIGR01965">
    <property type="entry name" value="VCBS_repeat"/>
    <property type="match status" value="1"/>
</dbReference>
<evidence type="ECO:0000313" key="2">
    <source>
        <dbReference type="EMBL" id="GAF86031.1"/>
    </source>
</evidence>
<dbReference type="Pfam" id="PF17963">
    <property type="entry name" value="Big_9"/>
    <property type="match status" value="1"/>
</dbReference>
<dbReference type="Gene3D" id="2.60.40.60">
    <property type="entry name" value="Cadherins"/>
    <property type="match status" value="1"/>
</dbReference>
<dbReference type="PANTHER" id="PTHR38731:SF1">
    <property type="entry name" value="FECR PROTEIN DOMAIN-CONTAINING PROTEIN"/>
    <property type="match status" value="1"/>
</dbReference>
<dbReference type="PANTHER" id="PTHR38731">
    <property type="entry name" value="LIPL45-RELATED LIPOPROTEIN-RELATED"/>
    <property type="match status" value="1"/>
</dbReference>
<dbReference type="EMBL" id="BARS01017519">
    <property type="protein sequence ID" value="GAF86031.1"/>
    <property type="molecule type" value="Genomic_DNA"/>
</dbReference>